<evidence type="ECO:0000256" key="3">
    <source>
        <dbReference type="SAM" id="Phobius"/>
    </source>
</evidence>
<dbReference type="SMART" id="SM00062">
    <property type="entry name" value="PBPb"/>
    <property type="match status" value="1"/>
</dbReference>
<dbReference type="EC" id="3.1.4.52" evidence="1"/>
<evidence type="ECO:0000313" key="7">
    <source>
        <dbReference type="Proteomes" id="UP000199657"/>
    </source>
</evidence>
<dbReference type="SMART" id="SM00091">
    <property type="entry name" value="PAS"/>
    <property type="match status" value="1"/>
</dbReference>
<dbReference type="Gene3D" id="3.30.70.270">
    <property type="match status" value="1"/>
</dbReference>
<dbReference type="STRING" id="406100.SAMN04488052_107123"/>
<evidence type="ECO:0000256" key="2">
    <source>
        <dbReference type="ARBA" id="ARBA00022636"/>
    </source>
</evidence>
<dbReference type="Gene3D" id="3.20.20.450">
    <property type="entry name" value="EAL domain"/>
    <property type="match status" value="1"/>
</dbReference>
<dbReference type="RefSeq" id="WP_091645183.1">
    <property type="nucleotide sequence ID" value="NZ_FOEG01000007.1"/>
</dbReference>
<organism evidence="6 7">
    <name type="scientific">Aquisalimonas asiatica</name>
    <dbReference type="NCBI Taxonomy" id="406100"/>
    <lineage>
        <taxon>Bacteria</taxon>
        <taxon>Pseudomonadati</taxon>
        <taxon>Pseudomonadota</taxon>
        <taxon>Gammaproteobacteria</taxon>
        <taxon>Chromatiales</taxon>
        <taxon>Ectothiorhodospiraceae</taxon>
        <taxon>Aquisalimonas</taxon>
    </lineage>
</organism>
<dbReference type="InterPro" id="IPR001633">
    <property type="entry name" value="EAL_dom"/>
</dbReference>
<keyword evidence="7" id="KW-1185">Reference proteome</keyword>
<dbReference type="SUPFAM" id="SSF141868">
    <property type="entry name" value="EAL domain-like"/>
    <property type="match status" value="1"/>
</dbReference>
<dbReference type="Pfam" id="PF00497">
    <property type="entry name" value="SBP_bac_3"/>
    <property type="match status" value="1"/>
</dbReference>
<evidence type="ECO:0000259" key="4">
    <source>
        <dbReference type="PROSITE" id="PS50883"/>
    </source>
</evidence>
<dbReference type="SMART" id="SM00052">
    <property type="entry name" value="EAL"/>
    <property type="match status" value="1"/>
</dbReference>
<dbReference type="SUPFAM" id="SSF55073">
    <property type="entry name" value="Nucleotide cyclase"/>
    <property type="match status" value="1"/>
</dbReference>
<keyword evidence="3" id="KW-0472">Membrane</keyword>
<dbReference type="EMBL" id="FOEG01000007">
    <property type="protein sequence ID" value="SEP04830.1"/>
    <property type="molecule type" value="Genomic_DNA"/>
</dbReference>
<dbReference type="CDD" id="cd01948">
    <property type="entry name" value="EAL"/>
    <property type="match status" value="1"/>
</dbReference>
<dbReference type="Gene3D" id="3.40.190.10">
    <property type="entry name" value="Periplasmic binding protein-like II"/>
    <property type="match status" value="2"/>
</dbReference>
<dbReference type="SMART" id="SM00267">
    <property type="entry name" value="GGDEF"/>
    <property type="match status" value="1"/>
</dbReference>
<proteinExistence type="predicted"/>
<dbReference type="InterPro" id="IPR043128">
    <property type="entry name" value="Rev_trsase/Diguanyl_cyclase"/>
</dbReference>
<dbReference type="AlphaFoldDB" id="A0A1H8UNN6"/>
<dbReference type="Proteomes" id="UP000199657">
    <property type="component" value="Unassembled WGS sequence"/>
</dbReference>
<dbReference type="CDD" id="cd00130">
    <property type="entry name" value="PAS"/>
    <property type="match status" value="1"/>
</dbReference>
<dbReference type="GO" id="GO:0071111">
    <property type="term" value="F:cyclic-guanylate-specific phosphodiesterase activity"/>
    <property type="evidence" value="ECO:0007669"/>
    <property type="project" value="UniProtKB-EC"/>
</dbReference>
<dbReference type="InterPro" id="IPR000014">
    <property type="entry name" value="PAS"/>
</dbReference>
<dbReference type="InterPro" id="IPR052155">
    <property type="entry name" value="Biofilm_reg_signaling"/>
</dbReference>
<dbReference type="InterPro" id="IPR029787">
    <property type="entry name" value="Nucleotide_cyclase"/>
</dbReference>
<reference evidence="6 7" key="1">
    <citation type="submission" date="2016-10" db="EMBL/GenBank/DDBJ databases">
        <authorList>
            <person name="de Groot N.N."/>
        </authorList>
    </citation>
    <scope>NUCLEOTIDE SEQUENCE [LARGE SCALE GENOMIC DNA]</scope>
    <source>
        <strain evidence="6 7">CGMCC 1.6291</strain>
    </source>
</reference>
<dbReference type="CDD" id="cd01949">
    <property type="entry name" value="GGDEF"/>
    <property type="match status" value="1"/>
</dbReference>
<name>A0A1H8UNN6_9GAMM</name>
<evidence type="ECO:0000256" key="1">
    <source>
        <dbReference type="ARBA" id="ARBA00012282"/>
    </source>
</evidence>
<dbReference type="InterPro" id="IPR001638">
    <property type="entry name" value="Solute-binding_3/MltF_N"/>
</dbReference>
<dbReference type="PROSITE" id="PS50887">
    <property type="entry name" value="GGDEF"/>
    <property type="match status" value="1"/>
</dbReference>
<feature type="domain" description="GGDEF" evidence="5">
    <location>
        <begin position="466"/>
        <end position="599"/>
    </location>
</feature>
<dbReference type="Pfam" id="PF00990">
    <property type="entry name" value="GGDEF"/>
    <property type="match status" value="1"/>
</dbReference>
<protein>
    <recommendedName>
        <fullName evidence="1">cyclic-guanylate-specific phosphodiesterase</fullName>
        <ecNumber evidence="1">3.1.4.52</ecNumber>
    </recommendedName>
</protein>
<dbReference type="Pfam" id="PF00563">
    <property type="entry name" value="EAL"/>
    <property type="match status" value="1"/>
</dbReference>
<keyword evidence="2" id="KW-0973">c-di-GMP</keyword>
<dbReference type="SUPFAM" id="SSF55785">
    <property type="entry name" value="PYP-like sensor domain (PAS domain)"/>
    <property type="match status" value="1"/>
</dbReference>
<dbReference type="NCBIfam" id="TIGR00254">
    <property type="entry name" value="GGDEF"/>
    <property type="match status" value="1"/>
</dbReference>
<dbReference type="SUPFAM" id="SSF53850">
    <property type="entry name" value="Periplasmic binding protein-like II"/>
    <property type="match status" value="1"/>
</dbReference>
<feature type="transmembrane region" description="Helical" evidence="3">
    <location>
        <begin position="16"/>
        <end position="34"/>
    </location>
</feature>
<dbReference type="PANTHER" id="PTHR44757">
    <property type="entry name" value="DIGUANYLATE CYCLASE DGCP"/>
    <property type="match status" value="1"/>
</dbReference>
<sequence>MDVRSILATGVCRRRWLLGVLAVSVAAAAALYLHSAQPPEQVLRVGLYENPPKIYTDSNGDPAGFFPRLLQRIATEEEWALEFAPCTWSECLTALRRGDLDLMPDVAASEAREAVFDFHDVPVTQGWSQFYAQPDSEIRALEDLEGLRVAVLAESQQQIQLEDWAAEAAYGYELLPRSSMADVLEAVASGAADAGVTNNFFGRRNASDFGLVETPVTFGLINLYFAAPPGRADAVLDTLDRYITRWKTDPGSPYYEVLYETTTDAEAGRIPVWLSPLLAAALGLATLAATLAWLTRWQVLRRTRELEASRLQLQHLLDSSPAILYSLRGPELEAQWVSGNIRRILGVSPKVALQRGWWRERLHPDDRDAVIRRNQGFTDHLVQEYRFIDPSGRVRHIRDEKQVVARTEDGLPQEVIGTWTDLTDAYEQRARVHALANYDARTGLPNRAFLRQRIDEAIAHAQSENRSCHVVFFDLDGFKRINETLGEAAGDQVLEAVGARLNGAIAECDTVARVGDDGFCAVLGRDVSRQSLAELLDGLLATLREPHRLGDHELIVTASIGVASFPGDGETPEALMSAAELAVGNARRAGGDRWAIYQAFLGERSMQRLLLENDLRRAVINDEFVLHYQPQYRLDDGRMIGMEVLVRWQQPERGMVPPDDFIPLAEQMGLIQWIDRWVITESCRQLADWDARGFHVDRLSVNLSTSELEQPDLVDWLIGQLAEFGLAASRLEVEITETMLMASPENAVHVLQKLGERGVHIAMDDFGTGYSNLAHMERLPLDRLKIDRSLVWDIGRAPRNDSIIRAIIALAAALELPLVAEGVETDEQRAFLLREGCQAGQGFLFARPSAATQLLAGARPSS</sequence>
<dbReference type="Gene3D" id="3.30.450.20">
    <property type="entry name" value="PAS domain"/>
    <property type="match status" value="1"/>
</dbReference>
<dbReference type="InterPro" id="IPR013655">
    <property type="entry name" value="PAS_fold_3"/>
</dbReference>
<dbReference type="PANTHER" id="PTHR44757:SF2">
    <property type="entry name" value="BIOFILM ARCHITECTURE MAINTENANCE PROTEIN MBAA"/>
    <property type="match status" value="1"/>
</dbReference>
<dbReference type="InterPro" id="IPR000160">
    <property type="entry name" value="GGDEF_dom"/>
</dbReference>
<keyword evidence="3" id="KW-1133">Transmembrane helix</keyword>
<dbReference type="PROSITE" id="PS50883">
    <property type="entry name" value="EAL"/>
    <property type="match status" value="1"/>
</dbReference>
<accession>A0A1H8UNN6</accession>
<dbReference type="InterPro" id="IPR035919">
    <property type="entry name" value="EAL_sf"/>
</dbReference>
<dbReference type="FunFam" id="3.20.20.450:FF:000001">
    <property type="entry name" value="Cyclic di-GMP phosphodiesterase yahA"/>
    <property type="match status" value="1"/>
</dbReference>
<dbReference type="OrthoDB" id="8553030at2"/>
<dbReference type="InterPro" id="IPR035965">
    <property type="entry name" value="PAS-like_dom_sf"/>
</dbReference>
<dbReference type="Pfam" id="PF08447">
    <property type="entry name" value="PAS_3"/>
    <property type="match status" value="1"/>
</dbReference>
<gene>
    <name evidence="6" type="ORF">SAMN04488052_107123</name>
</gene>
<evidence type="ECO:0000313" key="6">
    <source>
        <dbReference type="EMBL" id="SEP04830.1"/>
    </source>
</evidence>
<evidence type="ECO:0000259" key="5">
    <source>
        <dbReference type="PROSITE" id="PS50887"/>
    </source>
</evidence>
<keyword evidence="3" id="KW-0812">Transmembrane</keyword>
<feature type="domain" description="EAL" evidence="4">
    <location>
        <begin position="608"/>
        <end position="862"/>
    </location>
</feature>